<sequence length="159" mass="17798">MTQYNYFIQEGSKFHLKSKSSTALLRSLICLAIAAGLYLLLPPEKKIRAFGAGFFVVFALINLLRSTKKLTIDTAAKTIVHKNNALSPEVTYRFDEFVQFYVLTSSYLFKAITMDSTAFLIFDQNGREKRVPVVVGLFSARPAQNAVNEMSDIMGIELA</sequence>
<dbReference type="EMBL" id="FSRA01000002">
    <property type="protein sequence ID" value="SIO52222.1"/>
    <property type="molecule type" value="Genomic_DNA"/>
</dbReference>
<gene>
    <name evidence="2" type="ORF">SAMN04488055_5191</name>
</gene>
<evidence type="ECO:0000313" key="2">
    <source>
        <dbReference type="EMBL" id="SIO52222.1"/>
    </source>
</evidence>
<reference evidence="2 3" key="1">
    <citation type="submission" date="2016-11" db="EMBL/GenBank/DDBJ databases">
        <authorList>
            <person name="Jaros S."/>
            <person name="Januszkiewicz K."/>
            <person name="Wedrychowicz H."/>
        </authorList>
    </citation>
    <scope>NUCLEOTIDE SEQUENCE [LARGE SCALE GENOMIC DNA]</scope>
    <source>
        <strain evidence="2 3">DSM 24787</strain>
    </source>
</reference>
<keyword evidence="1" id="KW-0472">Membrane</keyword>
<feature type="transmembrane region" description="Helical" evidence="1">
    <location>
        <begin position="23"/>
        <end position="41"/>
    </location>
</feature>
<evidence type="ECO:0000313" key="3">
    <source>
        <dbReference type="Proteomes" id="UP000185003"/>
    </source>
</evidence>
<keyword evidence="1" id="KW-1133">Transmembrane helix</keyword>
<accession>A0A1N6K6N1</accession>
<dbReference type="AlphaFoldDB" id="A0A1N6K6N1"/>
<dbReference type="STRING" id="536979.SAMN04488055_5191"/>
<protein>
    <submittedName>
        <fullName evidence="2">Uncharacterized protein</fullName>
    </submittedName>
</protein>
<keyword evidence="1" id="KW-0812">Transmembrane</keyword>
<keyword evidence="3" id="KW-1185">Reference proteome</keyword>
<proteinExistence type="predicted"/>
<evidence type="ECO:0000256" key="1">
    <source>
        <dbReference type="SAM" id="Phobius"/>
    </source>
</evidence>
<organism evidence="2 3">
    <name type="scientific">Chitinophaga niabensis</name>
    <dbReference type="NCBI Taxonomy" id="536979"/>
    <lineage>
        <taxon>Bacteria</taxon>
        <taxon>Pseudomonadati</taxon>
        <taxon>Bacteroidota</taxon>
        <taxon>Chitinophagia</taxon>
        <taxon>Chitinophagales</taxon>
        <taxon>Chitinophagaceae</taxon>
        <taxon>Chitinophaga</taxon>
    </lineage>
</organism>
<name>A0A1N6K6N1_9BACT</name>
<feature type="transmembrane region" description="Helical" evidence="1">
    <location>
        <begin position="47"/>
        <end position="64"/>
    </location>
</feature>
<dbReference type="Proteomes" id="UP000185003">
    <property type="component" value="Unassembled WGS sequence"/>
</dbReference>
<dbReference type="RefSeq" id="WP_074242447.1">
    <property type="nucleotide sequence ID" value="NZ_FSRA01000002.1"/>
</dbReference>
<dbReference type="OrthoDB" id="1251273at2"/>